<dbReference type="STRING" id="370438.PTH_2020"/>
<dbReference type="InterPro" id="IPR051943">
    <property type="entry name" value="TRAFAC_Dynamin-like_GTPase"/>
</dbReference>
<evidence type="ECO:0000313" key="2">
    <source>
        <dbReference type="EMBL" id="BAF60201.1"/>
    </source>
</evidence>
<dbReference type="InterPro" id="IPR045063">
    <property type="entry name" value="Dynamin_N"/>
</dbReference>
<evidence type="ECO:0000259" key="1">
    <source>
        <dbReference type="Pfam" id="PF00350"/>
    </source>
</evidence>
<reference evidence="3" key="1">
    <citation type="journal article" date="2008" name="Genome Res.">
        <title>The genome of Pelotomaculum thermopropionicum reveals niche-associated evolution in anaerobic microbiota.</title>
        <authorList>
            <person name="Kosaka T."/>
            <person name="Kato S."/>
            <person name="Shimoyama T."/>
            <person name="Ishii S."/>
            <person name="Abe T."/>
            <person name="Watanabe K."/>
        </authorList>
    </citation>
    <scope>NUCLEOTIDE SEQUENCE [LARGE SCALE GENOMIC DNA]</scope>
    <source>
        <strain evidence="3">DSM 13744 / JCM 10971 / SI</strain>
    </source>
</reference>
<dbReference type="eggNOG" id="COG0699">
    <property type="taxonomic scope" value="Bacteria"/>
</dbReference>
<proteinExistence type="predicted"/>
<dbReference type="HOGENOM" id="CLU_639121_0_0_9"/>
<dbReference type="EMBL" id="AP009389">
    <property type="protein sequence ID" value="BAF60201.1"/>
    <property type="molecule type" value="Genomic_DNA"/>
</dbReference>
<dbReference type="PANTHER" id="PTHR43681">
    <property type="entry name" value="TRANSMEMBRANE GTPASE FZO"/>
    <property type="match status" value="1"/>
</dbReference>
<keyword evidence="3" id="KW-1185">Reference proteome</keyword>
<dbReference type="PANTHER" id="PTHR43681:SF1">
    <property type="entry name" value="SARCALUMENIN"/>
    <property type="match status" value="1"/>
</dbReference>
<name>A5D0N1_PELTS</name>
<dbReference type="InterPro" id="IPR027417">
    <property type="entry name" value="P-loop_NTPase"/>
</dbReference>
<protein>
    <recommendedName>
        <fullName evidence="1">Dynamin N-terminal domain-containing protein</fullName>
    </recommendedName>
</protein>
<dbReference type="SUPFAM" id="SSF52540">
    <property type="entry name" value="P-loop containing nucleoside triphosphate hydrolases"/>
    <property type="match status" value="2"/>
</dbReference>
<feature type="domain" description="Dynamin N-terminal" evidence="1">
    <location>
        <begin position="26"/>
        <end position="148"/>
    </location>
</feature>
<dbReference type="Proteomes" id="UP000006556">
    <property type="component" value="Chromosome"/>
</dbReference>
<gene>
    <name evidence="2" type="ordered locus">PTH_2020</name>
</gene>
<evidence type="ECO:0000313" key="3">
    <source>
        <dbReference type="Proteomes" id="UP000006556"/>
    </source>
</evidence>
<feature type="domain" description="Dynamin N-terminal" evidence="1">
    <location>
        <begin position="370"/>
        <end position="416"/>
    </location>
</feature>
<organism evidence="2 3">
    <name type="scientific">Pelotomaculum thermopropionicum (strain DSM 13744 / JCM 10971 / SI)</name>
    <dbReference type="NCBI Taxonomy" id="370438"/>
    <lineage>
        <taxon>Bacteria</taxon>
        <taxon>Bacillati</taxon>
        <taxon>Bacillota</taxon>
        <taxon>Clostridia</taxon>
        <taxon>Eubacteriales</taxon>
        <taxon>Desulfotomaculaceae</taxon>
        <taxon>Pelotomaculum</taxon>
    </lineage>
</organism>
<dbReference type="AlphaFoldDB" id="A5D0N1"/>
<dbReference type="KEGG" id="pth:PTH_2020"/>
<accession>A5D0N1</accession>
<dbReference type="Gene3D" id="3.40.50.300">
    <property type="entry name" value="P-loop containing nucleotide triphosphate hydrolases"/>
    <property type="match status" value="2"/>
</dbReference>
<dbReference type="Pfam" id="PF00350">
    <property type="entry name" value="Dynamin_N"/>
    <property type="match status" value="2"/>
</dbReference>
<sequence>MNAINHFISASEELKQISGQDYRPCVVILGSFNSGKSTLLNSLLEEDVSPVGIIPTTSCLMHFTYGSTFKARTSGSGEKRVFHHKEQLYSFLAKVGLAGGRVDVEMPSGILKKCRLVDTPGIDSPGGDAGRLAEQAAAEADKIIYLFHQRGIEDYNRVFLYRLASLWKKKSLSDISFWINCNLGPCDGTSLETTRSALREIFLSQVRLNTINTAKRENVEMLRKFLEVELARDCLQHAAEKLKKMDRELPERLKKAARIRDDALFLCEFWKVRETARKVLEAEKQIYSVPSVLKEIDGHFNLINSSNLGTSGAAPGGRPYRPKAAGLKEIKKALLELSFSLLEQNELLNFVDRSKLTRFFRQVEEERFTVAAAGGFSTGKSTFFNAILKEKVLPAADGPTTASVTRIFFGRQKKATVYTPLQVPCSFSG</sequence>